<evidence type="ECO:0000313" key="2">
    <source>
        <dbReference type="Proteomes" id="UP001056120"/>
    </source>
</evidence>
<protein>
    <submittedName>
        <fullName evidence="1">Uncharacterized protein</fullName>
    </submittedName>
</protein>
<reference evidence="1 2" key="2">
    <citation type="journal article" date="2022" name="Mol. Ecol. Resour.">
        <title>The genomes of chicory, endive, great burdock and yacon provide insights into Asteraceae paleo-polyploidization history and plant inulin production.</title>
        <authorList>
            <person name="Fan W."/>
            <person name="Wang S."/>
            <person name="Wang H."/>
            <person name="Wang A."/>
            <person name="Jiang F."/>
            <person name="Liu H."/>
            <person name="Zhao H."/>
            <person name="Xu D."/>
            <person name="Zhang Y."/>
        </authorList>
    </citation>
    <scope>NUCLEOTIDE SEQUENCE [LARGE SCALE GENOMIC DNA]</scope>
    <source>
        <strain evidence="2">cv. Yunnan</strain>
        <tissue evidence="1">Leaves</tissue>
    </source>
</reference>
<dbReference type="Proteomes" id="UP001056120">
    <property type="component" value="Linkage Group LG15"/>
</dbReference>
<gene>
    <name evidence="1" type="ORF">L1987_47247</name>
</gene>
<accession>A0ACB9G3S0</accession>
<name>A0ACB9G3S0_9ASTR</name>
<proteinExistence type="predicted"/>
<organism evidence="1 2">
    <name type="scientific">Smallanthus sonchifolius</name>
    <dbReference type="NCBI Taxonomy" id="185202"/>
    <lineage>
        <taxon>Eukaryota</taxon>
        <taxon>Viridiplantae</taxon>
        <taxon>Streptophyta</taxon>
        <taxon>Embryophyta</taxon>
        <taxon>Tracheophyta</taxon>
        <taxon>Spermatophyta</taxon>
        <taxon>Magnoliopsida</taxon>
        <taxon>eudicotyledons</taxon>
        <taxon>Gunneridae</taxon>
        <taxon>Pentapetalae</taxon>
        <taxon>asterids</taxon>
        <taxon>campanulids</taxon>
        <taxon>Asterales</taxon>
        <taxon>Asteraceae</taxon>
        <taxon>Asteroideae</taxon>
        <taxon>Heliantheae alliance</taxon>
        <taxon>Millerieae</taxon>
        <taxon>Smallanthus</taxon>
    </lineage>
</organism>
<comment type="caution">
    <text evidence="1">The sequence shown here is derived from an EMBL/GenBank/DDBJ whole genome shotgun (WGS) entry which is preliminary data.</text>
</comment>
<dbReference type="EMBL" id="CM042032">
    <property type="protein sequence ID" value="KAI3777447.1"/>
    <property type="molecule type" value="Genomic_DNA"/>
</dbReference>
<sequence>MGSLMSGWGSRVPRLQSGIFSAISSFLNLSTSLTRSPSQTQARLMIDCVLVSLTGFCFQKGIDRPLVKEEESAEPPLKKHGWWICSKWAFLNEPPKRSWETSYNYVAQFHIARKHIDSIDR</sequence>
<keyword evidence="2" id="KW-1185">Reference proteome</keyword>
<evidence type="ECO:0000313" key="1">
    <source>
        <dbReference type="EMBL" id="KAI3777447.1"/>
    </source>
</evidence>
<reference evidence="2" key="1">
    <citation type="journal article" date="2022" name="Mol. Ecol. Resour.">
        <title>The genomes of chicory, endive, great burdock and yacon provide insights into Asteraceae palaeo-polyploidization history and plant inulin production.</title>
        <authorList>
            <person name="Fan W."/>
            <person name="Wang S."/>
            <person name="Wang H."/>
            <person name="Wang A."/>
            <person name="Jiang F."/>
            <person name="Liu H."/>
            <person name="Zhao H."/>
            <person name="Xu D."/>
            <person name="Zhang Y."/>
        </authorList>
    </citation>
    <scope>NUCLEOTIDE SEQUENCE [LARGE SCALE GENOMIC DNA]</scope>
    <source>
        <strain evidence="2">cv. Yunnan</strain>
    </source>
</reference>